<dbReference type="Proteomes" id="UP000324800">
    <property type="component" value="Unassembled WGS sequence"/>
</dbReference>
<organism evidence="1 2">
    <name type="scientific">Streblomastix strix</name>
    <dbReference type="NCBI Taxonomy" id="222440"/>
    <lineage>
        <taxon>Eukaryota</taxon>
        <taxon>Metamonada</taxon>
        <taxon>Preaxostyla</taxon>
        <taxon>Oxymonadida</taxon>
        <taxon>Streblomastigidae</taxon>
        <taxon>Streblomastix</taxon>
    </lineage>
</organism>
<gene>
    <name evidence="1" type="ORF">EZS28_050053</name>
</gene>
<dbReference type="OrthoDB" id="201709at2759"/>
<feature type="non-terminal residue" evidence="1">
    <location>
        <position position="1"/>
    </location>
</feature>
<dbReference type="SUPFAM" id="SSF48371">
    <property type="entry name" value="ARM repeat"/>
    <property type="match status" value="1"/>
</dbReference>
<sequence length="326" mass="37760">SSDEVKNRIYSKNPYPGLIRLLEHPDEQVVSDAIIQVFFLLQTGSNTSPDKKPHPHYESIQACDGINKIFALFQKNVRQYSRDRSALCIGFLFRAREIADPIMRQEIINHLKSLLNDSDTLMKEKAKKALKYLAQNDVNRSEILNENELKKIEKDLKQSIEGTTKQKKSILQKQENDLLFLSQILENEDEEEDDDNDEFIKPIIHSRIVESLLIIFSNRNLNQITRIYSETFFNLTSNSSDEIKLLIYNKKPYPGLIHLLEHQDDKIASDAIISIFLLLETGTITNQDNEHHPHFESIQACDGINKIFALFQKNVRKYSRDRSALC</sequence>
<feature type="non-terminal residue" evidence="1">
    <location>
        <position position="326"/>
    </location>
</feature>
<name>A0A5J4TA33_9EUKA</name>
<dbReference type="EMBL" id="SNRW01036359">
    <property type="protein sequence ID" value="KAA6354420.1"/>
    <property type="molecule type" value="Genomic_DNA"/>
</dbReference>
<protein>
    <submittedName>
        <fullName evidence="1">Uncharacterized protein</fullName>
    </submittedName>
</protein>
<evidence type="ECO:0000313" key="2">
    <source>
        <dbReference type="Proteomes" id="UP000324800"/>
    </source>
</evidence>
<dbReference type="AlphaFoldDB" id="A0A5J4TA33"/>
<reference evidence="1 2" key="1">
    <citation type="submission" date="2019-03" db="EMBL/GenBank/DDBJ databases">
        <title>Single cell metagenomics reveals metabolic interactions within the superorganism composed of flagellate Streblomastix strix and complex community of Bacteroidetes bacteria on its surface.</title>
        <authorList>
            <person name="Treitli S.C."/>
            <person name="Kolisko M."/>
            <person name="Husnik F."/>
            <person name="Keeling P."/>
            <person name="Hampl V."/>
        </authorList>
    </citation>
    <scope>NUCLEOTIDE SEQUENCE [LARGE SCALE GENOMIC DNA]</scope>
    <source>
        <strain evidence="1">ST1C</strain>
    </source>
</reference>
<dbReference type="Gene3D" id="1.25.10.10">
    <property type="entry name" value="Leucine-rich Repeat Variant"/>
    <property type="match status" value="1"/>
</dbReference>
<dbReference type="InterPro" id="IPR016024">
    <property type="entry name" value="ARM-type_fold"/>
</dbReference>
<comment type="caution">
    <text evidence="1">The sequence shown here is derived from an EMBL/GenBank/DDBJ whole genome shotgun (WGS) entry which is preliminary data.</text>
</comment>
<proteinExistence type="predicted"/>
<evidence type="ECO:0000313" key="1">
    <source>
        <dbReference type="EMBL" id="KAA6354420.1"/>
    </source>
</evidence>
<accession>A0A5J4TA33</accession>
<dbReference type="InterPro" id="IPR011989">
    <property type="entry name" value="ARM-like"/>
</dbReference>